<dbReference type="PIRSF" id="PIRSF005739">
    <property type="entry name" value="O-mtase"/>
    <property type="match status" value="1"/>
</dbReference>
<gene>
    <name evidence="6" type="ORF">AWC23_11290</name>
</gene>
<feature type="domain" description="O-methyltransferase C-terminal" evidence="5">
    <location>
        <begin position="71"/>
        <end position="275"/>
    </location>
</feature>
<protein>
    <recommendedName>
        <fullName evidence="5">O-methyltransferase C-terminal domain-containing protein</fullName>
    </recommendedName>
</protein>
<organism evidence="6 7">
    <name type="scientific">Mycobacterium saskatchewanense</name>
    <dbReference type="NCBI Taxonomy" id="220927"/>
    <lineage>
        <taxon>Bacteria</taxon>
        <taxon>Bacillati</taxon>
        <taxon>Actinomycetota</taxon>
        <taxon>Actinomycetes</taxon>
        <taxon>Mycobacteriales</taxon>
        <taxon>Mycobacteriaceae</taxon>
        <taxon>Mycobacterium</taxon>
        <taxon>Mycobacterium simiae complex</taxon>
    </lineage>
</organism>
<dbReference type="PANTHER" id="PTHR43712">
    <property type="entry name" value="PUTATIVE (AFU_ORTHOLOGUE AFUA_4G14580)-RELATED"/>
    <property type="match status" value="1"/>
</dbReference>
<keyword evidence="7" id="KW-1185">Reference proteome</keyword>
<dbReference type="InterPro" id="IPR001077">
    <property type="entry name" value="COMT_C"/>
</dbReference>
<evidence type="ECO:0000256" key="3">
    <source>
        <dbReference type="ARBA" id="ARBA00022691"/>
    </source>
</evidence>
<dbReference type="Pfam" id="PF00891">
    <property type="entry name" value="Methyltransf_2"/>
    <property type="match status" value="1"/>
</dbReference>
<evidence type="ECO:0000256" key="1">
    <source>
        <dbReference type="ARBA" id="ARBA00022603"/>
    </source>
</evidence>
<dbReference type="PROSITE" id="PS51683">
    <property type="entry name" value="SAM_OMT_II"/>
    <property type="match status" value="1"/>
</dbReference>
<dbReference type="GO" id="GO:0008171">
    <property type="term" value="F:O-methyltransferase activity"/>
    <property type="evidence" value="ECO:0007669"/>
    <property type="project" value="InterPro"/>
</dbReference>
<keyword evidence="3" id="KW-0949">S-adenosyl-L-methionine</keyword>
<dbReference type="Gene3D" id="1.10.10.10">
    <property type="entry name" value="Winged helix-like DNA-binding domain superfamily/Winged helix DNA-binding domain"/>
    <property type="match status" value="1"/>
</dbReference>
<proteinExistence type="predicted"/>
<name>A0AAJ3NRU0_9MYCO</name>
<dbReference type="Proteomes" id="UP000193387">
    <property type="component" value="Unassembled WGS sequence"/>
</dbReference>
<comment type="caution">
    <text evidence="6">The sequence shown here is derived from an EMBL/GenBank/DDBJ whole genome shotgun (WGS) entry which is preliminary data.</text>
</comment>
<feature type="active site" description="Proton acceptor" evidence="4">
    <location>
        <position position="205"/>
    </location>
</feature>
<dbReference type="Gene3D" id="3.40.50.150">
    <property type="entry name" value="Vaccinia Virus protein VP39"/>
    <property type="match status" value="1"/>
</dbReference>
<accession>A0AAJ3NRU0</accession>
<reference evidence="6 7" key="1">
    <citation type="submission" date="2016-01" db="EMBL/GenBank/DDBJ databases">
        <title>The new phylogeny of the genus Mycobacterium.</title>
        <authorList>
            <person name="Tarcisio F."/>
            <person name="Conor M."/>
            <person name="Antonella G."/>
            <person name="Elisabetta G."/>
            <person name="Giulia F.S."/>
            <person name="Sara T."/>
            <person name="Anna F."/>
            <person name="Clotilde B."/>
            <person name="Roberto B."/>
            <person name="Veronica D.S."/>
            <person name="Fabio R."/>
            <person name="Monica P."/>
            <person name="Olivier J."/>
            <person name="Enrico T."/>
            <person name="Nicola S."/>
        </authorList>
    </citation>
    <scope>NUCLEOTIDE SEQUENCE [LARGE SCALE GENOMIC DNA]</scope>
    <source>
        <strain evidence="6 7">DSM 44616</strain>
    </source>
</reference>
<dbReference type="GO" id="GO:0032259">
    <property type="term" value="P:methylation"/>
    <property type="evidence" value="ECO:0007669"/>
    <property type="project" value="UniProtKB-KW"/>
</dbReference>
<dbReference type="PANTHER" id="PTHR43712:SF2">
    <property type="entry name" value="O-METHYLTRANSFERASE CICE"/>
    <property type="match status" value="1"/>
</dbReference>
<dbReference type="RefSeq" id="WP_085255440.1">
    <property type="nucleotide sequence ID" value="NZ_AP022573.1"/>
</dbReference>
<dbReference type="InterPro" id="IPR016461">
    <property type="entry name" value="COMT-like"/>
</dbReference>
<evidence type="ECO:0000256" key="2">
    <source>
        <dbReference type="ARBA" id="ARBA00022679"/>
    </source>
</evidence>
<sequence>MTTQGVLAPRVGADAGALARLIRFLTPLGVFASSGGKVYVTELGRTLADGPANSMRAVARYLMQTHYAPFTKLVHTVRTGEVAATEYLGVPFFDWINASSERAELQNAAMASFTAGGRGDLLDRLDLPGGRTIADIGGADGSVLAEILTRLPGRSGIVFDMPGMVTAAPAVLAAARLSGRTTVIAGNFFDGVPAADVYVLSAVLHDWDDTSAARILRNIAGVAAPDARLILIELVVPEDDAPHATKVIDFTMMAMLGGKERTESQWRRLLEDGGFTLDRVIAGSGMYVAIEATPHRS</sequence>
<evidence type="ECO:0000313" key="7">
    <source>
        <dbReference type="Proteomes" id="UP000193387"/>
    </source>
</evidence>
<evidence type="ECO:0000259" key="5">
    <source>
        <dbReference type="Pfam" id="PF00891"/>
    </source>
</evidence>
<dbReference type="EMBL" id="LQPR01000025">
    <property type="protein sequence ID" value="ORW72107.1"/>
    <property type="molecule type" value="Genomic_DNA"/>
</dbReference>
<evidence type="ECO:0000313" key="6">
    <source>
        <dbReference type="EMBL" id="ORW72107.1"/>
    </source>
</evidence>
<keyword evidence="1" id="KW-0489">Methyltransferase</keyword>
<keyword evidence="2" id="KW-0808">Transferase</keyword>
<dbReference type="AlphaFoldDB" id="A0AAJ3NRU0"/>
<dbReference type="InterPro" id="IPR036388">
    <property type="entry name" value="WH-like_DNA-bd_sf"/>
</dbReference>
<evidence type="ECO:0000256" key="4">
    <source>
        <dbReference type="PIRSR" id="PIRSR005739-1"/>
    </source>
</evidence>
<dbReference type="SUPFAM" id="SSF53335">
    <property type="entry name" value="S-adenosyl-L-methionine-dependent methyltransferases"/>
    <property type="match status" value="1"/>
</dbReference>
<dbReference type="InterPro" id="IPR029063">
    <property type="entry name" value="SAM-dependent_MTases_sf"/>
</dbReference>